<dbReference type="GO" id="GO:0031146">
    <property type="term" value="P:SCF-dependent proteasomal ubiquitin-dependent protein catabolic process"/>
    <property type="evidence" value="ECO:0007669"/>
    <property type="project" value="TreeGrafter"/>
</dbReference>
<dbReference type="Gene3D" id="3.80.10.10">
    <property type="entry name" value="Ribonuclease Inhibitor"/>
    <property type="match status" value="3"/>
</dbReference>
<dbReference type="GO" id="GO:0019005">
    <property type="term" value="C:SCF ubiquitin ligase complex"/>
    <property type="evidence" value="ECO:0007669"/>
    <property type="project" value="TreeGrafter"/>
</dbReference>
<dbReference type="Pfam" id="PF13516">
    <property type="entry name" value="LRR_6"/>
    <property type="match status" value="1"/>
</dbReference>
<name>A0A0G4IG02_9ALVE</name>
<reference evidence="2" key="1">
    <citation type="submission" date="2014-11" db="EMBL/GenBank/DDBJ databases">
        <authorList>
            <person name="Otto D Thomas"/>
            <person name="Naeem Raeece"/>
        </authorList>
    </citation>
    <scope>NUCLEOTIDE SEQUENCE</scope>
</reference>
<dbReference type="SMART" id="SM00368">
    <property type="entry name" value="LRR_RI"/>
    <property type="match status" value="5"/>
</dbReference>
<dbReference type="InterPro" id="IPR001611">
    <property type="entry name" value="Leu-rich_rpt"/>
</dbReference>
<dbReference type="PANTHER" id="PTHR13318">
    <property type="entry name" value="PARTNER OF PAIRED, ISOFORM B-RELATED"/>
    <property type="match status" value="1"/>
</dbReference>
<organism evidence="2">
    <name type="scientific">Chromera velia CCMP2878</name>
    <dbReference type="NCBI Taxonomy" id="1169474"/>
    <lineage>
        <taxon>Eukaryota</taxon>
        <taxon>Sar</taxon>
        <taxon>Alveolata</taxon>
        <taxon>Colpodellida</taxon>
        <taxon>Chromeraceae</taxon>
        <taxon>Chromera</taxon>
    </lineage>
</organism>
<protein>
    <submittedName>
        <fullName evidence="2">Uncharacterized protein</fullName>
    </submittedName>
</protein>
<dbReference type="EMBL" id="CDMZ01005951">
    <property type="protein sequence ID" value="CEM56187.1"/>
    <property type="molecule type" value="Genomic_DNA"/>
</dbReference>
<evidence type="ECO:0000313" key="2">
    <source>
        <dbReference type="EMBL" id="CEM56187.1"/>
    </source>
</evidence>
<dbReference type="SUPFAM" id="SSF52047">
    <property type="entry name" value="RNI-like"/>
    <property type="match status" value="1"/>
</dbReference>
<dbReference type="PhylomeDB" id="A0A0G4IG02"/>
<feature type="region of interest" description="Disordered" evidence="1">
    <location>
        <begin position="1"/>
        <end position="46"/>
    </location>
</feature>
<feature type="compositionally biased region" description="Gly residues" evidence="1">
    <location>
        <begin position="565"/>
        <end position="576"/>
    </location>
</feature>
<dbReference type="InterPro" id="IPR032675">
    <property type="entry name" value="LRR_dom_sf"/>
</dbReference>
<dbReference type="VEuPathDB" id="CryptoDB:Cvel_14175"/>
<feature type="compositionally biased region" description="Gly residues" evidence="1">
    <location>
        <begin position="592"/>
        <end position="605"/>
    </location>
</feature>
<sequence>MLEQSQESGDISCTMSENRKAPSGISLPGENTAGDASVQKEETEMDVNRERDESLCLLFQRVGLTSQILSQLCKERDSFGAAWFSSYLCAKNLNDSLGRRLILETPCVIDISGTSGISDKKFYLFLDRLPPNVEEVVLDGAVVKGEALPRFLLFLEKRPAQLKKFTFAKDSIGPEETPRVFPVLLPSIESLCLKDTNLGSKGLRPLSECIKGGKASSLLTLKVENVGLNLVGLNTLSCAIKENPQQIETLSLSENTCLADGGVRVLCPVLSAACLPRLRVLLLRSCGMNAFDLEAIAQVLGKGDLPLVEIVDLGGNLGGEGRGGRGFLGSFGKALRASAVPSLKHLNLVTEECPASAAEVEVFLKALDSAEMPPLEKVEILLHNLRIEQARALWGGKYPSIRTLCLRLGGDTDSEVLLGFLSELVKAKEKPQFEIFDLESGVDGKVLMLMGEAFRAGRFGFVRKLKLVGPRSGPGPNSGEVELSGGYVGLSSALSVTTLPHLSELILKKVNTSGKEIVGFVGEAVKGGHVPGLRVFEVSGLRDAEGEGGGVDSEGEGGSVESEGEGGGVDSEGEGGSVESEGEGGSVESEGEGGGVESEGKGGGVDGEEEGGSVDGDGTCLESLMKGFIEGADVPPLERLSLSFDGIAAGVGWVGSAFTAGKLGKLSFLSLRGEGLTVEAVARLAEAARGGWLVNLTHLCLPRSQGGFMWGELMRAIGGSDEGLPNLKHLSGYDITVALALRKLPALEKLGSESSEVWVNEEGLNSLAEGVRRGELPSRLEKLNIRLLGGAEAINVDPLIAAIAESEKGLPPCVRRLNLRQGRVGEEVLAALAASEGGGKLPDLEELLLDDADLDDGRLQRLAEVFNVHECPKLAKLDLRYNRISIEGVSAFLKTLLPTSPPNLCVLLLDSQDGVEFGEEACTFNDAYGNMVRGAEREGKLPSLERFYLSDDGWTVGDEEESEESDA</sequence>
<proteinExistence type="predicted"/>
<accession>A0A0G4IG02</accession>
<feature type="compositionally biased region" description="Polar residues" evidence="1">
    <location>
        <begin position="1"/>
        <end position="16"/>
    </location>
</feature>
<feature type="compositionally biased region" description="Gly residues" evidence="1">
    <location>
        <begin position="547"/>
        <end position="558"/>
    </location>
</feature>
<gene>
    <name evidence="2" type="ORF">Cvel_14175</name>
</gene>
<dbReference type="PANTHER" id="PTHR13318:SF190">
    <property type="entry name" value="PARTNER OF PAIRED, ISOFORM B"/>
    <property type="match status" value="1"/>
</dbReference>
<evidence type="ECO:0000256" key="1">
    <source>
        <dbReference type="SAM" id="MobiDB-lite"/>
    </source>
</evidence>
<feature type="region of interest" description="Disordered" evidence="1">
    <location>
        <begin position="543"/>
        <end position="617"/>
    </location>
</feature>
<dbReference type="AlphaFoldDB" id="A0A0G4IG02"/>